<name>A0A844F856_CLOSV</name>
<dbReference type="AlphaFoldDB" id="A0A844F856"/>
<dbReference type="RefSeq" id="WP_154322054.1">
    <property type="nucleotide sequence ID" value="NZ_CAMAAA010000046.1"/>
</dbReference>
<reference evidence="1 2" key="1">
    <citation type="submission" date="2019-08" db="EMBL/GenBank/DDBJ databases">
        <title>In-depth cultivation of the pig gut microbiome towards novel bacterial diversity and tailored functional studies.</title>
        <authorList>
            <person name="Wylensek D."/>
            <person name="Hitch T.C.A."/>
            <person name="Clavel T."/>
        </authorList>
    </citation>
    <scope>NUCLEOTIDE SEQUENCE [LARGE SCALE GENOMIC DNA]</scope>
    <source>
        <strain evidence="1 2">BL-389-WT-3D</strain>
    </source>
</reference>
<accession>A0A844F856</accession>
<proteinExistence type="predicted"/>
<protein>
    <submittedName>
        <fullName evidence="1">2-ketoisovalerate ferredoxin oxidoreductase</fullName>
    </submittedName>
</protein>
<dbReference type="Proteomes" id="UP000462363">
    <property type="component" value="Unassembled WGS sequence"/>
</dbReference>
<sequence>MKVIGTEQEIEWIKEALQNNCEGCPLSALCAGAAKKDSEQYGKVKQTCKEFLGEHIVFITENNI</sequence>
<evidence type="ECO:0000313" key="1">
    <source>
        <dbReference type="EMBL" id="MSS41963.1"/>
    </source>
</evidence>
<comment type="caution">
    <text evidence="1">The sequence shown here is derived from an EMBL/GenBank/DDBJ whole genome shotgun (WGS) entry which is preliminary data.</text>
</comment>
<evidence type="ECO:0000313" key="2">
    <source>
        <dbReference type="Proteomes" id="UP000462363"/>
    </source>
</evidence>
<dbReference type="EMBL" id="VUMB01000065">
    <property type="protein sequence ID" value="MSS41963.1"/>
    <property type="molecule type" value="Genomic_DNA"/>
</dbReference>
<organism evidence="1 2">
    <name type="scientific">Clostridium scindens (strain JCM 10418 / VPI 12708)</name>
    <dbReference type="NCBI Taxonomy" id="29347"/>
    <lineage>
        <taxon>Bacteria</taxon>
        <taxon>Bacillati</taxon>
        <taxon>Bacillota</taxon>
        <taxon>Clostridia</taxon>
        <taxon>Lachnospirales</taxon>
        <taxon>Lachnospiraceae</taxon>
    </lineage>
</organism>
<gene>
    <name evidence="1" type="ORF">FYJ37_17060</name>
</gene>